<dbReference type="PANTHER" id="PTHR22900">
    <property type="entry name" value="PROTEIN CBG14245-RELATED"/>
    <property type="match status" value="1"/>
</dbReference>
<dbReference type="AlphaFoldDB" id="A0A9P1J0N0"/>
<feature type="transmembrane region" description="Helical" evidence="1">
    <location>
        <begin position="12"/>
        <end position="33"/>
    </location>
</feature>
<protein>
    <recommendedName>
        <fullName evidence="4">Sulfotransferase domain-containing protein</fullName>
    </recommendedName>
</protein>
<comment type="caution">
    <text evidence="2">The sequence shown here is derived from an EMBL/GenBank/DDBJ whole genome shotgun (WGS) entry which is preliminary data.</text>
</comment>
<gene>
    <name evidence="2" type="ORF">CAMP_LOCUS16229</name>
</gene>
<proteinExistence type="predicted"/>
<name>A0A9P1J0N0_9PELO</name>
<dbReference type="InterPro" id="IPR007669">
    <property type="entry name" value="Chst-1-like"/>
</dbReference>
<dbReference type="GO" id="GO:0047756">
    <property type="term" value="F:chondroitin 4-sulfotransferase activity"/>
    <property type="evidence" value="ECO:0007669"/>
    <property type="project" value="InterPro"/>
</dbReference>
<accession>A0A9P1J0N0</accession>
<evidence type="ECO:0008006" key="4">
    <source>
        <dbReference type="Google" id="ProtNLM"/>
    </source>
</evidence>
<dbReference type="PANTHER" id="PTHR22900:SF9">
    <property type="entry name" value="CARBOHYDRATE SULFOTRANSFERASE-RELATED"/>
    <property type="match status" value="1"/>
</dbReference>
<sequence>MFSNLLAISRYISFFGYFFTLFTNILLIILTVWYIKRDFGTYKKLIVIFSIVGILFDTLDVAVKPLVHSINSGFIVFTPVVSNFISRQNFTRLLAIYGGSFYVSTITESKPEAFISKNLTFNQMWAEESICNDTMFFGFPDMDSQFTRLVFLRDPFERFISFYLDKCVQEKRCYDCEEEDLRCFTQRMYESLLKISKGQKLMYETGFNKEFYFDIHALPLSWCCDFLHYRKIYHILIIGSDLKDRQKPFSQLSDILRRKNVPQKYISKILKNTLKSETPHSTHKSSLRNQTVQKVKTDPIIREYLHKTYFNDYLVFPEFDRSHLDNEYQQKNGKWDQKYENEYENIIRMQNSFVKFKH</sequence>
<keyword evidence="3" id="KW-1185">Reference proteome</keyword>
<dbReference type="OrthoDB" id="2019940at2759"/>
<dbReference type="GO" id="GO:0016020">
    <property type="term" value="C:membrane"/>
    <property type="evidence" value="ECO:0007669"/>
    <property type="project" value="InterPro"/>
</dbReference>
<dbReference type="GO" id="GO:0050650">
    <property type="term" value="P:chondroitin sulfate proteoglycan biosynthetic process"/>
    <property type="evidence" value="ECO:0007669"/>
    <property type="project" value="InterPro"/>
</dbReference>
<dbReference type="Proteomes" id="UP001152747">
    <property type="component" value="Unassembled WGS sequence"/>
</dbReference>
<evidence type="ECO:0000313" key="2">
    <source>
        <dbReference type="EMBL" id="CAI5453592.1"/>
    </source>
</evidence>
<keyword evidence="1" id="KW-0812">Transmembrane</keyword>
<reference evidence="2" key="1">
    <citation type="submission" date="2022-11" db="EMBL/GenBank/DDBJ databases">
        <authorList>
            <person name="Kikuchi T."/>
        </authorList>
    </citation>
    <scope>NUCLEOTIDE SEQUENCE</scope>
    <source>
        <strain evidence="2">PS1010</strain>
    </source>
</reference>
<dbReference type="GO" id="GO:1902884">
    <property type="term" value="P:positive regulation of response to oxidative stress"/>
    <property type="evidence" value="ECO:0007669"/>
    <property type="project" value="InterPro"/>
</dbReference>
<evidence type="ECO:0000313" key="3">
    <source>
        <dbReference type="Proteomes" id="UP001152747"/>
    </source>
</evidence>
<evidence type="ECO:0000256" key="1">
    <source>
        <dbReference type="SAM" id="Phobius"/>
    </source>
</evidence>
<dbReference type="EMBL" id="CANHGI010000005">
    <property type="protein sequence ID" value="CAI5453592.1"/>
    <property type="molecule type" value="Genomic_DNA"/>
</dbReference>
<keyword evidence="1" id="KW-1133">Transmembrane helix</keyword>
<dbReference type="Pfam" id="PF03567">
    <property type="entry name" value="Sulfotransfer_2"/>
    <property type="match status" value="1"/>
</dbReference>
<dbReference type="InterPro" id="IPR005331">
    <property type="entry name" value="Sulfotransferase"/>
</dbReference>
<keyword evidence="1" id="KW-0472">Membrane</keyword>
<organism evidence="2 3">
    <name type="scientific">Caenorhabditis angaria</name>
    <dbReference type="NCBI Taxonomy" id="860376"/>
    <lineage>
        <taxon>Eukaryota</taxon>
        <taxon>Metazoa</taxon>
        <taxon>Ecdysozoa</taxon>
        <taxon>Nematoda</taxon>
        <taxon>Chromadorea</taxon>
        <taxon>Rhabditida</taxon>
        <taxon>Rhabditina</taxon>
        <taxon>Rhabditomorpha</taxon>
        <taxon>Rhabditoidea</taxon>
        <taxon>Rhabditidae</taxon>
        <taxon>Peloderinae</taxon>
        <taxon>Caenorhabditis</taxon>
    </lineage>
</organism>